<reference evidence="4" key="1">
    <citation type="journal article" date="2014" name="Front. Microbiol.">
        <title>High frequency of phylogenetically diverse reductive dehalogenase-homologous genes in deep subseafloor sedimentary metagenomes.</title>
        <authorList>
            <person name="Kawai M."/>
            <person name="Futagami T."/>
            <person name="Toyoda A."/>
            <person name="Takaki Y."/>
            <person name="Nishi S."/>
            <person name="Hori S."/>
            <person name="Arai W."/>
            <person name="Tsubouchi T."/>
            <person name="Morono Y."/>
            <person name="Uchiyama I."/>
            <person name="Ito T."/>
            <person name="Fujiyama A."/>
            <person name="Inagaki F."/>
            <person name="Takami H."/>
        </authorList>
    </citation>
    <scope>NUCLEOTIDE SEQUENCE</scope>
    <source>
        <strain evidence="4">Expedition CK06-06</strain>
    </source>
</reference>
<dbReference type="SUPFAM" id="SSF51445">
    <property type="entry name" value="(Trans)glycosidases"/>
    <property type="match status" value="1"/>
</dbReference>
<feature type="non-terminal residue" evidence="4">
    <location>
        <position position="125"/>
    </location>
</feature>
<dbReference type="Gene3D" id="3.20.20.80">
    <property type="entry name" value="Glycosidases"/>
    <property type="match status" value="1"/>
</dbReference>
<comment type="caution">
    <text evidence="4">The sequence shown here is derived from an EMBL/GenBank/DDBJ whole genome shotgun (WGS) entry which is preliminary data.</text>
</comment>
<evidence type="ECO:0000313" key="4">
    <source>
        <dbReference type="EMBL" id="GAH11475.1"/>
    </source>
</evidence>
<dbReference type="Pfam" id="PF00150">
    <property type="entry name" value="Cellulase"/>
    <property type="match status" value="1"/>
</dbReference>
<keyword evidence="2" id="KW-0326">Glycosidase</keyword>
<evidence type="ECO:0000256" key="1">
    <source>
        <dbReference type="ARBA" id="ARBA00022801"/>
    </source>
</evidence>
<proteinExistence type="predicted"/>
<dbReference type="AlphaFoldDB" id="X1DTD5"/>
<name>X1DTD5_9ZZZZ</name>
<dbReference type="EMBL" id="BART01039185">
    <property type="protein sequence ID" value="GAH11475.1"/>
    <property type="molecule type" value="Genomic_DNA"/>
</dbReference>
<gene>
    <name evidence="4" type="ORF">S01H4_64548</name>
</gene>
<feature type="non-terminal residue" evidence="4">
    <location>
        <position position="1"/>
    </location>
</feature>
<protein>
    <recommendedName>
        <fullName evidence="3">Glycoside hydrolase family 5 domain-containing protein</fullName>
    </recommendedName>
</protein>
<keyword evidence="1" id="KW-0378">Hydrolase</keyword>
<accession>X1DTD5</accession>
<evidence type="ECO:0000256" key="2">
    <source>
        <dbReference type="ARBA" id="ARBA00023295"/>
    </source>
</evidence>
<dbReference type="GO" id="GO:0004553">
    <property type="term" value="F:hydrolase activity, hydrolyzing O-glycosyl compounds"/>
    <property type="evidence" value="ECO:0007669"/>
    <property type="project" value="InterPro"/>
</dbReference>
<organism evidence="4">
    <name type="scientific">marine sediment metagenome</name>
    <dbReference type="NCBI Taxonomy" id="412755"/>
    <lineage>
        <taxon>unclassified sequences</taxon>
        <taxon>metagenomes</taxon>
        <taxon>ecological metagenomes</taxon>
    </lineage>
</organism>
<dbReference type="GO" id="GO:0000272">
    <property type="term" value="P:polysaccharide catabolic process"/>
    <property type="evidence" value="ECO:0007669"/>
    <property type="project" value="InterPro"/>
</dbReference>
<feature type="domain" description="Glycoside hydrolase family 5" evidence="3">
    <location>
        <begin position="9"/>
        <end position="103"/>
    </location>
</feature>
<sequence>IDPNGIFFVMEPWKWGSSLAHWETSPGGYLPRPNVVYEFHIYYEHWATRSGTGPTEWAVAYNSGQNALGDTKMRNWHNTYVTMVQDAGYPVFNGEFGLTDGSSSKAPLQRICHLGQLLLLRLYNQ</sequence>
<evidence type="ECO:0000259" key="3">
    <source>
        <dbReference type="Pfam" id="PF00150"/>
    </source>
</evidence>
<dbReference type="InterPro" id="IPR001547">
    <property type="entry name" value="Glyco_hydro_5"/>
</dbReference>
<dbReference type="InterPro" id="IPR017853">
    <property type="entry name" value="GH"/>
</dbReference>